<dbReference type="SUPFAM" id="SSF50104">
    <property type="entry name" value="Translation proteins SH3-like domain"/>
    <property type="match status" value="1"/>
</dbReference>
<evidence type="ECO:0000256" key="2">
    <source>
        <dbReference type="ARBA" id="ARBA00022814"/>
    </source>
</evidence>
<dbReference type="InterPro" id="IPR047050">
    <property type="entry name" value="NGN"/>
</dbReference>
<dbReference type="CDD" id="cd06091">
    <property type="entry name" value="KOW_NusG"/>
    <property type="match status" value="1"/>
</dbReference>
<evidence type="ECO:0000256" key="5">
    <source>
        <dbReference type="HAMAP-Rule" id="MF_00948"/>
    </source>
</evidence>
<evidence type="ECO:0000256" key="4">
    <source>
        <dbReference type="ARBA" id="ARBA00023163"/>
    </source>
</evidence>
<sequence>MADTAKWYVIHTYSGYENKVKTNIEKTVENRGMQDMIQEIRIPMEEVVEVKEKEDGTQERKAVSRKVLPGYVIVKMVMNDMTWFIVRNTRGVTSFVGPGSKPVPLTEEEVYELGIEKHVTEVNFAVGDSVKVASGPLDGFIGVVEEINEEKQKVRICVSMFGQDTPVELDFYQVETLD</sequence>
<evidence type="ECO:0000256" key="7">
    <source>
        <dbReference type="RuleBase" id="RU000538"/>
    </source>
</evidence>
<evidence type="ECO:0000313" key="10">
    <source>
        <dbReference type="EMBL" id="HIV03305.1"/>
    </source>
</evidence>
<reference evidence="10" key="2">
    <citation type="journal article" date="2021" name="PeerJ">
        <title>Extensive microbial diversity within the chicken gut microbiome revealed by metagenomics and culture.</title>
        <authorList>
            <person name="Gilroy R."/>
            <person name="Ravi A."/>
            <person name="Getino M."/>
            <person name="Pursley I."/>
            <person name="Horton D.L."/>
            <person name="Alikhan N.F."/>
            <person name="Baker D."/>
            <person name="Gharbi K."/>
            <person name="Hall N."/>
            <person name="Watson M."/>
            <person name="Adriaenssens E.M."/>
            <person name="Foster-Nyarko E."/>
            <person name="Jarju S."/>
            <person name="Secka A."/>
            <person name="Antonio M."/>
            <person name="Oren A."/>
            <person name="Chaudhuri R.R."/>
            <person name="La Ragione R."/>
            <person name="Hildebrand F."/>
            <person name="Pallen M.J."/>
        </authorList>
    </citation>
    <scope>NUCLEOTIDE SEQUENCE</scope>
    <source>
        <strain evidence="10">4920</strain>
    </source>
</reference>
<evidence type="ECO:0000313" key="11">
    <source>
        <dbReference type="Proteomes" id="UP000886743"/>
    </source>
</evidence>
<comment type="caution">
    <text evidence="10">The sequence shown here is derived from an EMBL/GenBank/DDBJ whole genome shotgun (WGS) entry which is preliminary data.</text>
</comment>
<dbReference type="InterPro" id="IPR006645">
    <property type="entry name" value="NGN-like_dom"/>
</dbReference>
<keyword evidence="3 5" id="KW-0805">Transcription regulation</keyword>
<dbReference type="SMART" id="SM00738">
    <property type="entry name" value="NGN"/>
    <property type="match status" value="1"/>
</dbReference>
<dbReference type="InterPro" id="IPR005824">
    <property type="entry name" value="KOW"/>
</dbReference>
<evidence type="ECO:0000259" key="8">
    <source>
        <dbReference type="SMART" id="SM00738"/>
    </source>
</evidence>
<evidence type="ECO:0000256" key="3">
    <source>
        <dbReference type="ARBA" id="ARBA00023015"/>
    </source>
</evidence>
<dbReference type="PANTHER" id="PTHR30265">
    <property type="entry name" value="RHO-INTERACTING TRANSCRIPTION TERMINATION FACTOR NUSG"/>
    <property type="match status" value="1"/>
</dbReference>
<evidence type="ECO:0000256" key="1">
    <source>
        <dbReference type="ARBA" id="ARBA00022472"/>
    </source>
</evidence>
<dbReference type="EMBL" id="DVOF01000209">
    <property type="protein sequence ID" value="HIV03305.1"/>
    <property type="molecule type" value="Genomic_DNA"/>
</dbReference>
<dbReference type="FunFam" id="2.30.30.30:FF:000002">
    <property type="entry name" value="Transcription termination/antitermination factor NusG"/>
    <property type="match status" value="1"/>
</dbReference>
<organism evidence="10 11">
    <name type="scientific">Candidatus Aphodoplasma excrementigallinarum</name>
    <dbReference type="NCBI Taxonomy" id="2840673"/>
    <lineage>
        <taxon>Bacteria</taxon>
        <taxon>Bacillati</taxon>
        <taxon>Bacillota</taxon>
        <taxon>Clostridia</taxon>
        <taxon>Eubacteriales</taxon>
        <taxon>Candidatus Aphodoplasma</taxon>
    </lineage>
</organism>
<dbReference type="Proteomes" id="UP000886743">
    <property type="component" value="Unassembled WGS sequence"/>
</dbReference>
<feature type="domain" description="KOW" evidence="9">
    <location>
        <begin position="123"/>
        <end position="150"/>
    </location>
</feature>
<dbReference type="Gene3D" id="2.30.30.30">
    <property type="match status" value="1"/>
</dbReference>
<dbReference type="PRINTS" id="PR00338">
    <property type="entry name" value="NUSGTNSCPFCT"/>
</dbReference>
<reference evidence="10" key="1">
    <citation type="submission" date="2020-10" db="EMBL/GenBank/DDBJ databases">
        <authorList>
            <person name="Gilroy R."/>
        </authorList>
    </citation>
    <scope>NUCLEOTIDE SEQUENCE</scope>
    <source>
        <strain evidence="10">4920</strain>
    </source>
</reference>
<accession>A0A9D1NI42</accession>
<dbReference type="SMART" id="SM00739">
    <property type="entry name" value="KOW"/>
    <property type="match status" value="1"/>
</dbReference>
<dbReference type="PANTHER" id="PTHR30265:SF2">
    <property type="entry name" value="TRANSCRIPTION TERMINATION_ANTITERMINATION PROTEIN NUSG"/>
    <property type="match status" value="1"/>
</dbReference>
<name>A0A9D1NI42_9FIRM</name>
<dbReference type="Gene3D" id="3.30.70.940">
    <property type="entry name" value="NusG, N-terminal domain"/>
    <property type="match status" value="1"/>
</dbReference>
<comment type="function">
    <text evidence="5 7">Participates in transcription elongation, termination and antitermination.</text>
</comment>
<dbReference type="GO" id="GO:0006354">
    <property type="term" value="P:DNA-templated transcription elongation"/>
    <property type="evidence" value="ECO:0007669"/>
    <property type="project" value="UniProtKB-UniRule"/>
</dbReference>
<dbReference type="InterPro" id="IPR043425">
    <property type="entry name" value="NusG-like"/>
</dbReference>
<gene>
    <name evidence="5 10" type="primary">nusG</name>
    <name evidence="10" type="ORF">IAC74_06985</name>
</gene>
<keyword evidence="1 5" id="KW-0806">Transcription termination</keyword>
<dbReference type="InterPro" id="IPR001062">
    <property type="entry name" value="Transcrpt_antiterm_NusG"/>
</dbReference>
<dbReference type="InterPro" id="IPR008991">
    <property type="entry name" value="Translation_prot_SH3-like_sf"/>
</dbReference>
<dbReference type="GO" id="GO:0006353">
    <property type="term" value="P:DNA-templated transcription termination"/>
    <property type="evidence" value="ECO:0007669"/>
    <property type="project" value="UniProtKB-UniRule"/>
</dbReference>
<dbReference type="NCBIfam" id="TIGR00922">
    <property type="entry name" value="nusG"/>
    <property type="match status" value="1"/>
</dbReference>
<feature type="domain" description="NusG-like N-terminal" evidence="8">
    <location>
        <begin position="4"/>
        <end position="117"/>
    </location>
</feature>
<keyword evidence="2 5" id="KW-0889">Transcription antitermination</keyword>
<dbReference type="CDD" id="cd09891">
    <property type="entry name" value="NGN_Bact_1"/>
    <property type="match status" value="1"/>
</dbReference>
<evidence type="ECO:0000256" key="6">
    <source>
        <dbReference type="NCBIfam" id="TIGR00922"/>
    </source>
</evidence>
<dbReference type="InterPro" id="IPR014722">
    <property type="entry name" value="Rib_uL2_dom2"/>
</dbReference>
<dbReference type="InterPro" id="IPR036735">
    <property type="entry name" value="NGN_dom_sf"/>
</dbReference>
<dbReference type="SUPFAM" id="SSF82679">
    <property type="entry name" value="N-utilization substance G protein NusG, N-terminal domain"/>
    <property type="match status" value="1"/>
</dbReference>
<dbReference type="HAMAP" id="MF_00948">
    <property type="entry name" value="NusG"/>
    <property type="match status" value="1"/>
</dbReference>
<comment type="similarity">
    <text evidence="5 7">Belongs to the NusG family.</text>
</comment>
<dbReference type="GO" id="GO:0032784">
    <property type="term" value="P:regulation of DNA-templated transcription elongation"/>
    <property type="evidence" value="ECO:0007669"/>
    <property type="project" value="InterPro"/>
</dbReference>
<proteinExistence type="inferred from homology"/>
<keyword evidence="4 5" id="KW-0804">Transcription</keyword>
<dbReference type="Pfam" id="PF00467">
    <property type="entry name" value="KOW"/>
    <property type="match status" value="1"/>
</dbReference>
<dbReference type="GO" id="GO:0005829">
    <property type="term" value="C:cytosol"/>
    <property type="evidence" value="ECO:0007669"/>
    <property type="project" value="TreeGrafter"/>
</dbReference>
<dbReference type="GO" id="GO:0031564">
    <property type="term" value="P:transcription antitermination"/>
    <property type="evidence" value="ECO:0007669"/>
    <property type="project" value="UniProtKB-UniRule"/>
</dbReference>
<evidence type="ECO:0000259" key="9">
    <source>
        <dbReference type="SMART" id="SM00739"/>
    </source>
</evidence>
<protein>
    <recommendedName>
        <fullName evidence="5 6">Transcription termination/antitermination protein NusG</fullName>
    </recommendedName>
</protein>
<dbReference type="Pfam" id="PF02357">
    <property type="entry name" value="NusG"/>
    <property type="match status" value="1"/>
</dbReference>
<dbReference type="AlphaFoldDB" id="A0A9D1NI42"/>